<keyword evidence="2" id="KW-0472">Membrane</keyword>
<name>A0AAV9H055_9PEZI</name>
<feature type="transmembrane region" description="Helical" evidence="2">
    <location>
        <begin position="159"/>
        <end position="182"/>
    </location>
</feature>
<keyword evidence="2" id="KW-0812">Transmembrane</keyword>
<dbReference type="Proteomes" id="UP001321760">
    <property type="component" value="Unassembled WGS sequence"/>
</dbReference>
<evidence type="ECO:0000256" key="2">
    <source>
        <dbReference type="SAM" id="Phobius"/>
    </source>
</evidence>
<evidence type="ECO:0000313" key="3">
    <source>
        <dbReference type="EMBL" id="KAK4453917.1"/>
    </source>
</evidence>
<feature type="compositionally biased region" description="Low complexity" evidence="1">
    <location>
        <begin position="202"/>
        <end position="212"/>
    </location>
</feature>
<feature type="compositionally biased region" description="Polar residues" evidence="1">
    <location>
        <begin position="321"/>
        <end position="330"/>
    </location>
</feature>
<keyword evidence="4" id="KW-1185">Reference proteome</keyword>
<reference evidence="3" key="2">
    <citation type="submission" date="2023-05" db="EMBL/GenBank/DDBJ databases">
        <authorList>
            <consortium name="Lawrence Berkeley National Laboratory"/>
            <person name="Steindorff A."/>
            <person name="Hensen N."/>
            <person name="Bonometti L."/>
            <person name="Westerberg I."/>
            <person name="Brannstrom I.O."/>
            <person name="Guillou S."/>
            <person name="Cros-Aarteil S."/>
            <person name="Calhoun S."/>
            <person name="Haridas S."/>
            <person name="Kuo A."/>
            <person name="Mondo S."/>
            <person name="Pangilinan J."/>
            <person name="Riley R."/>
            <person name="Labutti K."/>
            <person name="Andreopoulos B."/>
            <person name="Lipzen A."/>
            <person name="Chen C."/>
            <person name="Yanf M."/>
            <person name="Daum C."/>
            <person name="Ng V."/>
            <person name="Clum A."/>
            <person name="Ohm R."/>
            <person name="Martin F."/>
            <person name="Silar P."/>
            <person name="Natvig D."/>
            <person name="Lalanne C."/>
            <person name="Gautier V."/>
            <person name="Ament-Velasquez S.L."/>
            <person name="Kruys A."/>
            <person name="Hutchinson M.I."/>
            <person name="Powell A.J."/>
            <person name="Barry K."/>
            <person name="Miller A.N."/>
            <person name="Grigoriev I.V."/>
            <person name="Debuchy R."/>
            <person name="Gladieux P."/>
            <person name="Thoren M.H."/>
            <person name="Johannesson H."/>
        </authorList>
    </citation>
    <scope>NUCLEOTIDE SEQUENCE</scope>
    <source>
        <strain evidence="3">PSN243</strain>
    </source>
</reference>
<protein>
    <submittedName>
        <fullName evidence="3">Uncharacterized protein</fullName>
    </submittedName>
</protein>
<keyword evidence="2" id="KW-1133">Transmembrane helix</keyword>
<dbReference type="AlphaFoldDB" id="A0AAV9H055"/>
<dbReference type="EMBL" id="MU865918">
    <property type="protein sequence ID" value="KAK4453917.1"/>
    <property type="molecule type" value="Genomic_DNA"/>
</dbReference>
<proteinExistence type="predicted"/>
<accession>A0AAV9H055</accession>
<reference evidence="3" key="1">
    <citation type="journal article" date="2023" name="Mol. Phylogenet. Evol.">
        <title>Genome-scale phylogeny and comparative genomics of the fungal order Sordariales.</title>
        <authorList>
            <person name="Hensen N."/>
            <person name="Bonometti L."/>
            <person name="Westerberg I."/>
            <person name="Brannstrom I.O."/>
            <person name="Guillou S."/>
            <person name="Cros-Aarteil S."/>
            <person name="Calhoun S."/>
            <person name="Haridas S."/>
            <person name="Kuo A."/>
            <person name="Mondo S."/>
            <person name="Pangilinan J."/>
            <person name="Riley R."/>
            <person name="LaButti K."/>
            <person name="Andreopoulos B."/>
            <person name="Lipzen A."/>
            <person name="Chen C."/>
            <person name="Yan M."/>
            <person name="Daum C."/>
            <person name="Ng V."/>
            <person name="Clum A."/>
            <person name="Steindorff A."/>
            <person name="Ohm R.A."/>
            <person name="Martin F."/>
            <person name="Silar P."/>
            <person name="Natvig D.O."/>
            <person name="Lalanne C."/>
            <person name="Gautier V."/>
            <person name="Ament-Velasquez S.L."/>
            <person name="Kruys A."/>
            <person name="Hutchinson M.I."/>
            <person name="Powell A.J."/>
            <person name="Barry K."/>
            <person name="Miller A.N."/>
            <person name="Grigoriev I.V."/>
            <person name="Debuchy R."/>
            <person name="Gladieux P."/>
            <person name="Hiltunen Thoren M."/>
            <person name="Johannesson H."/>
        </authorList>
    </citation>
    <scope>NUCLEOTIDE SEQUENCE</scope>
    <source>
        <strain evidence="3">PSN243</strain>
    </source>
</reference>
<feature type="compositionally biased region" description="Basic and acidic residues" evidence="1">
    <location>
        <begin position="343"/>
        <end position="363"/>
    </location>
</feature>
<feature type="region of interest" description="Disordered" evidence="1">
    <location>
        <begin position="197"/>
        <end position="363"/>
    </location>
</feature>
<evidence type="ECO:0000313" key="4">
    <source>
        <dbReference type="Proteomes" id="UP001321760"/>
    </source>
</evidence>
<feature type="compositionally biased region" description="Polar residues" evidence="1">
    <location>
        <begin position="296"/>
        <end position="312"/>
    </location>
</feature>
<evidence type="ECO:0000256" key="1">
    <source>
        <dbReference type="SAM" id="MobiDB-lite"/>
    </source>
</evidence>
<organism evidence="3 4">
    <name type="scientific">Podospora aff. communis PSN243</name>
    <dbReference type="NCBI Taxonomy" id="3040156"/>
    <lineage>
        <taxon>Eukaryota</taxon>
        <taxon>Fungi</taxon>
        <taxon>Dikarya</taxon>
        <taxon>Ascomycota</taxon>
        <taxon>Pezizomycotina</taxon>
        <taxon>Sordariomycetes</taxon>
        <taxon>Sordariomycetidae</taxon>
        <taxon>Sordariales</taxon>
        <taxon>Podosporaceae</taxon>
        <taxon>Podospora</taxon>
    </lineage>
</organism>
<gene>
    <name evidence="3" type="ORF">QBC34DRAFT_393758</name>
</gene>
<sequence length="363" mass="40794">MATGDNGNGTPYERARFYSREEITQEQADRTAVLREVVAQGPPFPWYHNANYWPGKRQRALDKRLKFLQKFENDAGRPLTKQEAAAAVTHAATVTKYEGYATPINIIGALLLERRGRAAGRFPFNLWGVRNPNLFSIGRFFTAQGKQARALWTTTRLSAYYLCFWLTIPTIFNSYGAVIAAMRIDGDPAMKRCLQDMHKRAQQLQRARQAQRGVVPPQRQGMPPAPSPVPYSQQAPPVPPYQPYQEASQEQERGWDDSPSGVDDQPDRSDAHADSQPAYPPSRVGGSSWDRLRKSAASSPNSASGQAATPSSWEERRRLAQQGQTDSYSFSEEDRQQAAAKDQAQREFDAMLERERQNASRNS</sequence>
<comment type="caution">
    <text evidence="3">The sequence shown here is derived from an EMBL/GenBank/DDBJ whole genome shotgun (WGS) entry which is preliminary data.</text>
</comment>